<dbReference type="Pfam" id="PF13517">
    <property type="entry name" value="FG-GAP_3"/>
    <property type="match status" value="5"/>
</dbReference>
<dbReference type="KEGG" id="senf:GJR95_01570"/>
<gene>
    <name evidence="5" type="ORF">GJR95_01570</name>
</gene>
<evidence type="ECO:0000313" key="5">
    <source>
        <dbReference type="EMBL" id="QHV93797.1"/>
    </source>
</evidence>
<organism evidence="5 6">
    <name type="scientific">Spirosoma endbachense</name>
    <dbReference type="NCBI Taxonomy" id="2666025"/>
    <lineage>
        <taxon>Bacteria</taxon>
        <taxon>Pseudomonadati</taxon>
        <taxon>Bacteroidota</taxon>
        <taxon>Cytophagia</taxon>
        <taxon>Cytophagales</taxon>
        <taxon>Cytophagaceae</taxon>
        <taxon>Spirosoma</taxon>
    </lineage>
</organism>
<feature type="chain" id="PRO_5026933074" evidence="3">
    <location>
        <begin position="25"/>
        <end position="1191"/>
    </location>
</feature>
<evidence type="ECO:0000313" key="6">
    <source>
        <dbReference type="Proteomes" id="UP000464577"/>
    </source>
</evidence>
<dbReference type="InterPro" id="IPR011519">
    <property type="entry name" value="UnbV_ASPIC"/>
</dbReference>
<evidence type="ECO:0000256" key="1">
    <source>
        <dbReference type="ARBA" id="ARBA00022729"/>
    </source>
</evidence>
<dbReference type="PANTHER" id="PTHR16026:SF0">
    <property type="entry name" value="CARTILAGE ACIDIC PROTEIN 1"/>
    <property type="match status" value="1"/>
</dbReference>
<keyword evidence="1 3" id="KW-0732">Signal</keyword>
<dbReference type="EMBL" id="CP045997">
    <property type="protein sequence ID" value="QHV93797.1"/>
    <property type="molecule type" value="Genomic_DNA"/>
</dbReference>
<dbReference type="AlphaFoldDB" id="A0A6P1VQ18"/>
<dbReference type="Proteomes" id="UP000464577">
    <property type="component" value="Chromosome"/>
</dbReference>
<proteinExistence type="predicted"/>
<reference evidence="5 6" key="1">
    <citation type="submission" date="2019-11" db="EMBL/GenBank/DDBJ databases">
        <title>Spirosoma endbachense sp. nov., isolated from a natural salt meadow.</title>
        <authorList>
            <person name="Rojas J."/>
            <person name="Ambika Manirajan B."/>
            <person name="Ratering S."/>
            <person name="Suarez C."/>
            <person name="Geissler-Plaum R."/>
            <person name="Schnell S."/>
        </authorList>
    </citation>
    <scope>NUCLEOTIDE SEQUENCE [LARGE SCALE GENOMIC DNA]</scope>
    <source>
        <strain evidence="5 6">I-24</strain>
    </source>
</reference>
<evidence type="ECO:0000256" key="2">
    <source>
        <dbReference type="SAM" id="MobiDB-lite"/>
    </source>
</evidence>
<evidence type="ECO:0000256" key="3">
    <source>
        <dbReference type="SAM" id="SignalP"/>
    </source>
</evidence>
<dbReference type="InterPro" id="IPR027039">
    <property type="entry name" value="Crtac1"/>
</dbReference>
<evidence type="ECO:0000259" key="4">
    <source>
        <dbReference type="Pfam" id="PF07593"/>
    </source>
</evidence>
<sequence length="1191" mass="131790">MSFATMIVKRPLFLVLLSVISTLAGCRSAPDSLPLFTKISADESGLSFNNQIQPFENETLNANTYDPLYNGAGVGVGDFNNDGWDDLFFAGNKVSSRLYLNQMGLSKKENSDFQFRDITKQAGVQTRSWCTGVSVVDLNQDGWLDIYISVAGPDTAKAVRRNLLFLNQKCRPGGIPAFKEVAEQVGLADSGMNTQAAFFDYDHDGDLDCYILNNAFERTGRNSIRPRRLDGTGLSTDRLYRNESRSTAEQKSTKKSELQNETTTLPQFVDVSGQEGIKAEGYGLGLTIADLNQDGWLDVYCANDFLSNDVVWINNHNEKGEHTGFTNRAADYFKHTSYNSMGVDIQDINNDTRPDVMVVDMMPETNERQKMMLIKTNWDFFTLARQQGYQDEYVRNTLQLNQGPSGQNQEPGFSEIGQLAGVSRTDWSWAPLLADLDNDGWKDLTVSNGYRRDITNLDYVVYLNQQISNFGLAATHKQTMEALYKLPEIKLHNYVYRNRGDLTFEDKSLDWGLGELNYSNGAVYADLDKDGDLDLVFNNIDEPAGLYRNETNQAGKPIIRHFLRLKLPADAQGSGAEVRLKLPDGTTQTTLAHPVRGYTSSVESIVHFGLGKYTSAWVDIHWANGTVQSLGQLKADQTHTTRYLPANSPTSTRRDSSSTGLFATQPASVVGIPFLHRVARSSDWQRTPMLPQVYGKNGPAIAVADVDGNGLDDVFVGAGPGQVRTVYLQKKAGQFAPLIQGANDLDDMGALFFDADNDGDQDLYVVSGGSQQPDSSPIYQDRLYLNDSHGKFTRSQGLLPPTISSGSCIVAADFDHDGDLDLFRGGRVKVEKYPFPPRSYLFRNDGGLFTDVTDQLAPGLRQIGMVCTALWTDYDNDSWPDLLLAGEFMPIKLVKNAKGKFQQQPATLPAGQWNSLIGADFDCDGDIDYLAGNTGLNTRYNVSASEPLRIYGNDFDGNGKIDPILTHYLQGTEQVVAIRDVMNDQMTTLSRKRFVSFQQYAQQPFAEMFTDEERKGAIRLEATELRSIYIENKGGGRFDVRPLPMPVQISPVFGMQTGDFNADGWRDVLLTGNSYAPETYSGWYDAGRGTVLLGNGKGQFRAVPSAEAGLQVDGDAKGLAVLSTGASVSYLVTNTNGPVQWLALRKNSQPAIGRLKPTETHSLIRHTDGRTERVEYYHGSGYLSQSSRTKY</sequence>
<feature type="compositionally biased region" description="Basic and acidic residues" evidence="2">
    <location>
        <begin position="242"/>
        <end position="258"/>
    </location>
</feature>
<dbReference type="InterPro" id="IPR013517">
    <property type="entry name" value="FG-GAP"/>
</dbReference>
<feature type="signal peptide" evidence="3">
    <location>
        <begin position="1"/>
        <end position="24"/>
    </location>
</feature>
<accession>A0A6P1VQ18</accession>
<keyword evidence="6" id="KW-1185">Reference proteome</keyword>
<name>A0A6P1VQ18_9BACT</name>
<feature type="region of interest" description="Disordered" evidence="2">
    <location>
        <begin position="242"/>
        <end position="261"/>
    </location>
</feature>
<protein>
    <submittedName>
        <fullName evidence="5">RNA-binding protein</fullName>
    </submittedName>
</protein>
<dbReference type="Pfam" id="PF07593">
    <property type="entry name" value="UnbV_ASPIC"/>
    <property type="match status" value="1"/>
</dbReference>
<feature type="domain" description="ASPIC/UnbV" evidence="4">
    <location>
        <begin position="574"/>
        <end position="640"/>
    </location>
</feature>
<dbReference type="SUPFAM" id="SSF69318">
    <property type="entry name" value="Integrin alpha N-terminal domain"/>
    <property type="match status" value="3"/>
</dbReference>
<dbReference type="InterPro" id="IPR028994">
    <property type="entry name" value="Integrin_alpha_N"/>
</dbReference>
<dbReference type="PANTHER" id="PTHR16026">
    <property type="entry name" value="CARTILAGE ACIDIC PROTEIN 1"/>
    <property type="match status" value="1"/>
</dbReference>
<dbReference type="Gene3D" id="2.130.10.130">
    <property type="entry name" value="Integrin alpha, N-terminal"/>
    <property type="match status" value="3"/>
</dbReference>
<dbReference type="RefSeq" id="WP_198424800.1">
    <property type="nucleotide sequence ID" value="NZ_CP045997.1"/>
</dbReference>